<dbReference type="InterPro" id="IPR028082">
    <property type="entry name" value="Peripla_BP_I"/>
</dbReference>
<evidence type="ECO:0000256" key="6">
    <source>
        <dbReference type="ARBA" id="ARBA00022989"/>
    </source>
</evidence>
<evidence type="ECO:0000256" key="15">
    <source>
        <dbReference type="ARBA" id="ARBA00034104"/>
    </source>
</evidence>
<dbReference type="InterPro" id="IPR015683">
    <property type="entry name" value="Ionotropic_Glu_rcpt"/>
</dbReference>
<evidence type="ECO:0000256" key="1">
    <source>
        <dbReference type="ARBA" id="ARBA00008685"/>
    </source>
</evidence>
<dbReference type="SMART" id="SM00918">
    <property type="entry name" value="Lig_chan-Glu_bd"/>
    <property type="match status" value="1"/>
</dbReference>
<evidence type="ECO:0000256" key="14">
    <source>
        <dbReference type="ARBA" id="ARBA00023303"/>
    </source>
</evidence>
<dbReference type="SUPFAM" id="SSF51695">
    <property type="entry name" value="PLC-like phosphodiesterases"/>
    <property type="match status" value="1"/>
</dbReference>
<dbReference type="OrthoDB" id="5984008at2759"/>
<dbReference type="PANTHER" id="PTHR18966">
    <property type="entry name" value="IONOTROPIC GLUTAMATE RECEPTOR"/>
    <property type="match status" value="1"/>
</dbReference>
<dbReference type="GO" id="GO:0006629">
    <property type="term" value="P:lipid metabolic process"/>
    <property type="evidence" value="ECO:0007669"/>
    <property type="project" value="InterPro"/>
</dbReference>
<dbReference type="InterPro" id="IPR017946">
    <property type="entry name" value="PLC-like_Pdiesterase_TIM-brl"/>
</dbReference>
<dbReference type="Gene3D" id="3.40.50.2300">
    <property type="match status" value="2"/>
</dbReference>
<feature type="chain" id="PRO_5035473616" evidence="17">
    <location>
        <begin position="18"/>
        <end position="1424"/>
    </location>
</feature>
<evidence type="ECO:0000256" key="3">
    <source>
        <dbReference type="ARBA" id="ARBA00022475"/>
    </source>
</evidence>
<dbReference type="InterPro" id="IPR001320">
    <property type="entry name" value="Iontro_rcpt_C"/>
</dbReference>
<evidence type="ECO:0000256" key="4">
    <source>
        <dbReference type="ARBA" id="ARBA00022692"/>
    </source>
</evidence>
<keyword evidence="10" id="KW-0675">Receptor</keyword>
<keyword evidence="3" id="KW-1003">Cell membrane</keyword>
<evidence type="ECO:0000256" key="5">
    <source>
        <dbReference type="ARBA" id="ARBA00022729"/>
    </source>
</evidence>
<gene>
    <name evidence="20" type="ORF">BINO364_LOCUS6285</name>
</gene>
<dbReference type="GO" id="GO:0015276">
    <property type="term" value="F:ligand-gated monoatomic ion channel activity"/>
    <property type="evidence" value="ECO:0007669"/>
    <property type="project" value="InterPro"/>
</dbReference>
<evidence type="ECO:0000256" key="17">
    <source>
        <dbReference type="SAM" id="SignalP"/>
    </source>
</evidence>
<keyword evidence="4 16" id="KW-0812">Transmembrane</keyword>
<evidence type="ECO:0000256" key="7">
    <source>
        <dbReference type="ARBA" id="ARBA00023018"/>
    </source>
</evidence>
<keyword evidence="13" id="KW-1071">Ligand-gated ion channel</keyword>
<dbReference type="FunFam" id="1.10.287.70:FF:000010">
    <property type="entry name" value="Putative glutamate receptor ionotropic kainate 1"/>
    <property type="match status" value="1"/>
</dbReference>
<dbReference type="FunFam" id="3.40.190.10:FF:000060">
    <property type="entry name" value="Glutamate receptor ionotropic, kainate 1"/>
    <property type="match status" value="1"/>
</dbReference>
<evidence type="ECO:0000256" key="8">
    <source>
        <dbReference type="ARBA" id="ARBA00023065"/>
    </source>
</evidence>
<keyword evidence="14" id="KW-0407">Ion channel</keyword>
<evidence type="ECO:0000256" key="2">
    <source>
        <dbReference type="ARBA" id="ARBA00022448"/>
    </source>
</evidence>
<feature type="transmembrane region" description="Helical" evidence="16">
    <location>
        <begin position="854"/>
        <end position="877"/>
    </location>
</feature>
<name>A0A8J9VIE6_9NEOP</name>
<dbReference type="SUPFAM" id="SSF53850">
    <property type="entry name" value="Periplasmic binding protein-like II"/>
    <property type="match status" value="1"/>
</dbReference>
<protein>
    <submittedName>
        <fullName evidence="20">Uncharacterized protein</fullName>
    </submittedName>
</protein>
<dbReference type="Pfam" id="PF10613">
    <property type="entry name" value="Lig_chan-Glu_bd"/>
    <property type="match status" value="1"/>
</dbReference>
<keyword evidence="7" id="KW-0770">Synapse</keyword>
<dbReference type="GO" id="GO:0008081">
    <property type="term" value="F:phosphoric diester hydrolase activity"/>
    <property type="evidence" value="ECO:0007669"/>
    <property type="project" value="InterPro"/>
</dbReference>
<evidence type="ECO:0000256" key="11">
    <source>
        <dbReference type="ARBA" id="ARBA00023180"/>
    </source>
</evidence>
<keyword evidence="21" id="KW-1185">Reference proteome</keyword>
<dbReference type="GO" id="GO:0045211">
    <property type="term" value="C:postsynaptic membrane"/>
    <property type="evidence" value="ECO:0007669"/>
    <property type="project" value="UniProtKB-SubCell"/>
</dbReference>
<evidence type="ECO:0000259" key="19">
    <source>
        <dbReference type="SMART" id="SM00918"/>
    </source>
</evidence>
<feature type="signal peptide" evidence="17">
    <location>
        <begin position="1"/>
        <end position="17"/>
    </location>
</feature>
<sequence>MWWFTVVFCYLVQYTNSQVLVTETKEIVYQIAGIFDNNAYTQKLAFKDSMRVAKLGDEELHAGVEEGKTIRDWRLEPLILQPKKPDSYSVLKDLCSDAEMRPIAVLGPQNIMTEGIVRDQCAIAHIPHIQAAWQPLDPELEVNLEEEIENNETFSYKKISINFFPPAEEILQVYAMLLKYYKWENFAVLYEDDAGLLRVQKILAEFTKEYPITVRKLDPDADNLEVFKDLSEFKEYRIILDCHVDRIIQYLTQARYVNMVNYYQHYVLINMDASTIVNDLLKFESNVTWLSLTNFEKLNDSKHFLVPRVGWWINEDGPILEQTRPPVTNMKIEALMMNDVANHVLKALQKLEASGEIEKPNNHLCESNEGPWPYGSMLQYQILNTRTTGVSGNIEFNEKGERVNYTLHVNEIFIKRRRTLGKWNFTSKGQIIEEERLPDLDNPKNTKHFIIISRKAKPYFYDKMKCPEDDPSCQEEDGDDKYEGFSVDLVKNIFRILRNYNFNYTYEFMHKEDHYGKYDPEKKKWSGLIGELLDKKADLAVCDLTITEERKKVVDFSVPFMSLGISILYTKEKNIPPGQFSFLNPYTFEVWMHTATAYCVVSIVLFVCSRISPADWENPQPCDKDPEELENIWNFKNCAWLTMGSIMTQGCDILPKAIGSRWVCSMWWFFAMIVCQTYIAQLSASMTSALGELPINNVEELAKQTKVLYGAIKDGSTLDFFKNSKDKTYRRIYENMMANPVVLVNNNDEGEMRVLKGKSKYAFFMESSTIEYKLKRKCELKKVGEELDSKDYGIAMPANSPFRKHINRAILELKERTILDEIRKKWWEEKYDAMKCGGEKDKNDAEGDLEMQNLMGAFIVLIVGLVFCFFITAAEFFNEVRNIVVREQVTHKEVFIKELKSSLNFVQLQKPVLRNPSRAPSLAASNNVNVHRPSISENFIDFEKHDLVDPSAIVEYPAQRVIVAKECRKYSVAREPPVEMAVSLYAVAFLAASAIGASIAPNNQELEKSACGRVWVTIHSPEIHRPGAANLLDAIELNWDFSTCSNIPRQIGLFRERPLSWNTALVVFSIDSVEGYVITNISLGEGNLPAGWQTGSGLRGPHCLWPWVGAGDNHIIAYNCLKIQPTWMEDNANTINKLRIGELAIPGTHNAGAWHFDTEISNVGRDNFVLCQDRSIWAQLVHGIRYFDFRIAYYDFYPREEDRYWLNHNLIRVRPLVPLLREIRAFLDSTKEIVFLDAHHFPMGFYHQTGAPIQEVHNGLLKLVQRELGPHLAPASQFHTGPGTRGPTLQTLIDADKRLLFSYVDNNIVLANRWLWPILPHLWANTNKPTELFHYLDRMIETSPLPSARSPLFSAMAQTTPTVLDILFLRGSIRENADDVNRNVTARLISRWRQNANIVSSDFFLGNDVIDVSIMLSVERSNRL</sequence>
<evidence type="ECO:0000259" key="18">
    <source>
        <dbReference type="SMART" id="SM00079"/>
    </source>
</evidence>
<dbReference type="Proteomes" id="UP000838878">
    <property type="component" value="Chromosome 14"/>
</dbReference>
<dbReference type="FunFam" id="3.40.190.10:FF:000178">
    <property type="entry name" value="Glutamate receptor subunit"/>
    <property type="match status" value="1"/>
</dbReference>
<dbReference type="Gene3D" id="3.40.190.10">
    <property type="entry name" value="Periplasmic binding protein-like II"/>
    <property type="match status" value="2"/>
</dbReference>
<accession>A0A8J9VIE6</accession>
<keyword evidence="8" id="KW-0406">Ion transport</keyword>
<feature type="transmembrane region" description="Helical" evidence="16">
    <location>
        <begin position="978"/>
        <end position="1000"/>
    </location>
</feature>
<organism evidence="20 21">
    <name type="scientific">Brenthis ino</name>
    <name type="common">lesser marbled fritillary</name>
    <dbReference type="NCBI Taxonomy" id="405034"/>
    <lineage>
        <taxon>Eukaryota</taxon>
        <taxon>Metazoa</taxon>
        <taxon>Ecdysozoa</taxon>
        <taxon>Arthropoda</taxon>
        <taxon>Hexapoda</taxon>
        <taxon>Insecta</taxon>
        <taxon>Pterygota</taxon>
        <taxon>Neoptera</taxon>
        <taxon>Endopterygota</taxon>
        <taxon>Lepidoptera</taxon>
        <taxon>Glossata</taxon>
        <taxon>Ditrysia</taxon>
        <taxon>Papilionoidea</taxon>
        <taxon>Nymphalidae</taxon>
        <taxon>Heliconiinae</taxon>
        <taxon>Argynnini</taxon>
        <taxon>Brenthis</taxon>
    </lineage>
</organism>
<comment type="similarity">
    <text evidence="1">Belongs to the glutamate-gated ion channel (TC 1.A.10.1) family.</text>
</comment>
<comment type="subcellular location">
    <subcellularLocation>
        <location evidence="15">Postsynaptic cell membrane</location>
        <topology evidence="15">Multi-pass membrane protein</topology>
    </subcellularLocation>
</comment>
<dbReference type="Gene3D" id="1.10.287.70">
    <property type="match status" value="1"/>
</dbReference>
<dbReference type="InterPro" id="IPR019594">
    <property type="entry name" value="Glu/Gly-bd"/>
</dbReference>
<reference evidence="20" key="1">
    <citation type="submission" date="2021-12" db="EMBL/GenBank/DDBJ databases">
        <authorList>
            <person name="Martin H S."/>
        </authorList>
    </citation>
    <scope>NUCLEOTIDE SEQUENCE</scope>
</reference>
<evidence type="ECO:0000256" key="13">
    <source>
        <dbReference type="ARBA" id="ARBA00023286"/>
    </source>
</evidence>
<feature type="domain" description="Ionotropic glutamate receptor C-terminal" evidence="18">
    <location>
        <begin position="463"/>
        <end position="829"/>
    </location>
</feature>
<keyword evidence="6 16" id="KW-1133">Transmembrane helix</keyword>
<dbReference type="Pfam" id="PF01094">
    <property type="entry name" value="ANF_receptor"/>
    <property type="match status" value="1"/>
</dbReference>
<keyword evidence="11" id="KW-0325">Glycoprotein</keyword>
<feature type="non-terminal residue" evidence="20">
    <location>
        <position position="1424"/>
    </location>
</feature>
<keyword evidence="5 17" id="KW-0732">Signal</keyword>
<evidence type="ECO:0000256" key="16">
    <source>
        <dbReference type="SAM" id="Phobius"/>
    </source>
</evidence>
<dbReference type="InterPro" id="IPR001828">
    <property type="entry name" value="ANF_lig-bd_rcpt"/>
</dbReference>
<proteinExistence type="inferred from homology"/>
<keyword evidence="9 16" id="KW-0472">Membrane</keyword>
<feature type="domain" description="Ionotropic glutamate receptor L-glutamate and glycine-binding" evidence="19">
    <location>
        <begin position="471"/>
        <end position="534"/>
    </location>
</feature>
<evidence type="ECO:0000256" key="12">
    <source>
        <dbReference type="ARBA" id="ARBA00023257"/>
    </source>
</evidence>
<evidence type="ECO:0000313" key="20">
    <source>
        <dbReference type="EMBL" id="CAH0720010.1"/>
    </source>
</evidence>
<evidence type="ECO:0000313" key="21">
    <source>
        <dbReference type="Proteomes" id="UP000838878"/>
    </source>
</evidence>
<dbReference type="Pfam" id="PF00060">
    <property type="entry name" value="Lig_chan"/>
    <property type="match status" value="1"/>
</dbReference>
<dbReference type="EMBL" id="OV170234">
    <property type="protein sequence ID" value="CAH0720010.1"/>
    <property type="molecule type" value="Genomic_DNA"/>
</dbReference>
<keyword evidence="12" id="KW-0628">Postsynaptic cell membrane</keyword>
<keyword evidence="2" id="KW-0813">Transport</keyword>
<evidence type="ECO:0000256" key="9">
    <source>
        <dbReference type="ARBA" id="ARBA00023136"/>
    </source>
</evidence>
<dbReference type="Gene3D" id="3.20.20.190">
    <property type="entry name" value="Phosphatidylinositol (PI) phosphodiesterase"/>
    <property type="match status" value="1"/>
</dbReference>
<dbReference type="SUPFAM" id="SSF53822">
    <property type="entry name" value="Periplasmic binding protein-like I"/>
    <property type="match status" value="1"/>
</dbReference>
<dbReference type="SMART" id="SM00079">
    <property type="entry name" value="PBPe"/>
    <property type="match status" value="1"/>
</dbReference>
<evidence type="ECO:0000256" key="10">
    <source>
        <dbReference type="ARBA" id="ARBA00023170"/>
    </source>
</evidence>